<organism evidence="2 3">
    <name type="scientific">Larinioides sclopetarius</name>
    <dbReference type="NCBI Taxonomy" id="280406"/>
    <lineage>
        <taxon>Eukaryota</taxon>
        <taxon>Metazoa</taxon>
        <taxon>Ecdysozoa</taxon>
        <taxon>Arthropoda</taxon>
        <taxon>Chelicerata</taxon>
        <taxon>Arachnida</taxon>
        <taxon>Araneae</taxon>
        <taxon>Araneomorphae</taxon>
        <taxon>Entelegynae</taxon>
        <taxon>Araneoidea</taxon>
        <taxon>Araneidae</taxon>
        <taxon>Larinioides</taxon>
    </lineage>
</organism>
<keyword evidence="1" id="KW-0732">Signal</keyword>
<evidence type="ECO:0000313" key="3">
    <source>
        <dbReference type="Proteomes" id="UP001497382"/>
    </source>
</evidence>
<dbReference type="PANTHER" id="PTHR11008:SF9">
    <property type="entry name" value="PROTEIN TAKEOUT-LIKE PROTEIN"/>
    <property type="match status" value="1"/>
</dbReference>
<dbReference type="PANTHER" id="PTHR11008">
    <property type="entry name" value="PROTEIN TAKEOUT-LIKE PROTEIN"/>
    <property type="match status" value="1"/>
</dbReference>
<accession>A0AAV2BC55</accession>
<dbReference type="EMBL" id="CAXIEN010000334">
    <property type="protein sequence ID" value="CAL1293758.1"/>
    <property type="molecule type" value="Genomic_DNA"/>
</dbReference>
<dbReference type="AlphaFoldDB" id="A0AAV2BC55"/>
<dbReference type="SMART" id="SM00700">
    <property type="entry name" value="JHBP"/>
    <property type="match status" value="1"/>
</dbReference>
<sequence>MFFECSCEHRPINLIHFNDKMKVVLAVTFILLALQASGSDISSESVHNHVEPDPDLENYLREAIENFREQMKEGIEAINMPVLDPLELKDLDINVAENLATMDLHIKMLTVRSLSIFNITHLSPNLEELYLAINLTLPEIYVHGHYRVDGKFVKIFPIYGQGYFDVNATDINISGVGKLGFTMDTLQMDLLKLDLYWEHIDVFMENFLGGGSFSQVLQRVVPNVGRDIFNVYKPLILERLETCLTDEINSKLNEPIVKDIIKGIIPKQ</sequence>
<dbReference type="Proteomes" id="UP001497382">
    <property type="component" value="Unassembled WGS sequence"/>
</dbReference>
<dbReference type="InterPro" id="IPR038606">
    <property type="entry name" value="To_sf"/>
</dbReference>
<comment type="caution">
    <text evidence="2">The sequence shown here is derived from an EMBL/GenBank/DDBJ whole genome shotgun (WGS) entry which is preliminary data.</text>
</comment>
<proteinExistence type="predicted"/>
<protein>
    <submittedName>
        <fullName evidence="2">Uncharacterized protein</fullName>
    </submittedName>
</protein>
<name>A0AAV2BC55_9ARAC</name>
<dbReference type="InterPro" id="IPR010562">
    <property type="entry name" value="Haemolymph_juvenile_hormone-bd"/>
</dbReference>
<evidence type="ECO:0000313" key="2">
    <source>
        <dbReference type="EMBL" id="CAL1293758.1"/>
    </source>
</evidence>
<feature type="chain" id="PRO_5043359821" evidence="1">
    <location>
        <begin position="39"/>
        <end position="268"/>
    </location>
</feature>
<evidence type="ECO:0000256" key="1">
    <source>
        <dbReference type="SAM" id="SignalP"/>
    </source>
</evidence>
<dbReference type="Gene3D" id="3.15.10.30">
    <property type="entry name" value="Haemolymph juvenile hormone binding protein"/>
    <property type="match status" value="1"/>
</dbReference>
<keyword evidence="3" id="KW-1185">Reference proteome</keyword>
<reference evidence="2 3" key="1">
    <citation type="submission" date="2024-04" db="EMBL/GenBank/DDBJ databases">
        <authorList>
            <person name="Rising A."/>
            <person name="Reimegard J."/>
            <person name="Sonavane S."/>
            <person name="Akerstrom W."/>
            <person name="Nylinder S."/>
            <person name="Hedman E."/>
            <person name="Kallberg Y."/>
        </authorList>
    </citation>
    <scope>NUCLEOTIDE SEQUENCE [LARGE SCALE GENOMIC DNA]</scope>
</reference>
<gene>
    <name evidence="2" type="ORF">LARSCL_LOCUS18376</name>
</gene>
<feature type="signal peptide" evidence="1">
    <location>
        <begin position="1"/>
        <end position="38"/>
    </location>
</feature>
<dbReference type="Pfam" id="PF06585">
    <property type="entry name" value="JHBP"/>
    <property type="match status" value="1"/>
</dbReference>